<dbReference type="EMBL" id="BLXT01001295">
    <property type="protein sequence ID" value="GFN84309.1"/>
    <property type="molecule type" value="Genomic_DNA"/>
</dbReference>
<sequence length="91" mass="10056">MTSRVPSSVGLRLRLHQAYYDFALVKFDDGEGVKSRQTRSCAIISQSNEFFFARTLRGGFKPLSCGVAHPCRARKPPNIGCGGVKNLRPLD</sequence>
<evidence type="ECO:0000313" key="2">
    <source>
        <dbReference type="Proteomes" id="UP000735302"/>
    </source>
</evidence>
<dbReference type="Proteomes" id="UP000735302">
    <property type="component" value="Unassembled WGS sequence"/>
</dbReference>
<dbReference type="AlphaFoldDB" id="A0AAV3YPB5"/>
<name>A0AAV3YPB5_9GAST</name>
<accession>A0AAV3YPB5</accession>
<evidence type="ECO:0000313" key="1">
    <source>
        <dbReference type="EMBL" id="GFN84309.1"/>
    </source>
</evidence>
<organism evidence="1 2">
    <name type="scientific">Plakobranchus ocellatus</name>
    <dbReference type="NCBI Taxonomy" id="259542"/>
    <lineage>
        <taxon>Eukaryota</taxon>
        <taxon>Metazoa</taxon>
        <taxon>Spiralia</taxon>
        <taxon>Lophotrochozoa</taxon>
        <taxon>Mollusca</taxon>
        <taxon>Gastropoda</taxon>
        <taxon>Heterobranchia</taxon>
        <taxon>Euthyneura</taxon>
        <taxon>Panpulmonata</taxon>
        <taxon>Sacoglossa</taxon>
        <taxon>Placobranchoidea</taxon>
        <taxon>Plakobranchidae</taxon>
        <taxon>Plakobranchus</taxon>
    </lineage>
</organism>
<comment type="caution">
    <text evidence="1">The sequence shown here is derived from an EMBL/GenBank/DDBJ whole genome shotgun (WGS) entry which is preliminary data.</text>
</comment>
<protein>
    <submittedName>
        <fullName evidence="1">Uncharacterized protein</fullName>
    </submittedName>
</protein>
<reference evidence="1 2" key="1">
    <citation type="journal article" date="2021" name="Elife">
        <title>Chloroplast acquisition without the gene transfer in kleptoplastic sea slugs, Plakobranchus ocellatus.</title>
        <authorList>
            <person name="Maeda T."/>
            <person name="Takahashi S."/>
            <person name="Yoshida T."/>
            <person name="Shimamura S."/>
            <person name="Takaki Y."/>
            <person name="Nagai Y."/>
            <person name="Toyoda A."/>
            <person name="Suzuki Y."/>
            <person name="Arimoto A."/>
            <person name="Ishii H."/>
            <person name="Satoh N."/>
            <person name="Nishiyama T."/>
            <person name="Hasebe M."/>
            <person name="Maruyama T."/>
            <person name="Minagawa J."/>
            <person name="Obokata J."/>
            <person name="Shigenobu S."/>
        </authorList>
    </citation>
    <scope>NUCLEOTIDE SEQUENCE [LARGE SCALE GENOMIC DNA]</scope>
</reference>
<keyword evidence="2" id="KW-1185">Reference proteome</keyword>
<gene>
    <name evidence="1" type="ORF">PoB_001081500</name>
</gene>
<proteinExistence type="predicted"/>